<dbReference type="SMART" id="SM00422">
    <property type="entry name" value="HTH_MERR"/>
    <property type="match status" value="1"/>
</dbReference>
<dbReference type="GO" id="GO:0003677">
    <property type="term" value="F:DNA binding"/>
    <property type="evidence" value="ECO:0007669"/>
    <property type="project" value="UniProtKB-KW"/>
</dbReference>
<evidence type="ECO:0000256" key="2">
    <source>
        <dbReference type="ARBA" id="ARBA00023015"/>
    </source>
</evidence>
<keyword evidence="7" id="KW-1185">Reference proteome</keyword>
<dbReference type="Gene3D" id="3.40.50.280">
    <property type="entry name" value="Cobalamin-binding domain"/>
    <property type="match status" value="1"/>
</dbReference>
<reference evidence="7" key="1">
    <citation type="submission" date="2016-10" db="EMBL/GenBank/DDBJ databases">
        <authorList>
            <person name="Varghese N."/>
            <person name="Submissions S."/>
        </authorList>
    </citation>
    <scope>NUCLEOTIDE SEQUENCE [LARGE SCALE GENOMIC DNA]</scope>
    <source>
        <strain evidence="7">CGMCC 1.6763</strain>
    </source>
</reference>
<dbReference type="GO" id="GO:0031419">
    <property type="term" value="F:cobalamin binding"/>
    <property type="evidence" value="ECO:0007669"/>
    <property type="project" value="InterPro"/>
</dbReference>
<dbReference type="AlphaFoldDB" id="A0A1H6Z4R2"/>
<evidence type="ECO:0000256" key="4">
    <source>
        <dbReference type="ARBA" id="ARBA00023163"/>
    </source>
</evidence>
<protein>
    <submittedName>
        <fullName evidence="6">DNA-binding transcriptional regulator, MerR family</fullName>
    </submittedName>
</protein>
<feature type="domain" description="HTH merR-type" evidence="5">
    <location>
        <begin position="7"/>
        <end position="76"/>
    </location>
</feature>
<keyword evidence="2" id="KW-0805">Transcription regulation</keyword>
<dbReference type="PANTHER" id="PTHR30204">
    <property type="entry name" value="REDOX-CYCLING DRUG-SENSING TRANSCRIPTIONAL ACTIVATOR SOXR"/>
    <property type="match status" value="1"/>
</dbReference>
<name>A0A1H6Z4R2_9BACL</name>
<dbReference type="Proteomes" id="UP000199200">
    <property type="component" value="Unassembled WGS sequence"/>
</dbReference>
<proteinExistence type="predicted"/>
<dbReference type="Pfam" id="PF13411">
    <property type="entry name" value="MerR_1"/>
    <property type="match status" value="1"/>
</dbReference>
<dbReference type="GO" id="GO:0046872">
    <property type="term" value="F:metal ion binding"/>
    <property type="evidence" value="ECO:0007669"/>
    <property type="project" value="InterPro"/>
</dbReference>
<keyword evidence="1" id="KW-0678">Repressor</keyword>
<dbReference type="GO" id="GO:0003700">
    <property type="term" value="F:DNA-binding transcription factor activity"/>
    <property type="evidence" value="ECO:0007669"/>
    <property type="project" value="InterPro"/>
</dbReference>
<dbReference type="InterPro" id="IPR036594">
    <property type="entry name" value="Meth_synthase_dom"/>
</dbReference>
<evidence type="ECO:0000313" key="6">
    <source>
        <dbReference type="EMBL" id="SEJ46974.1"/>
    </source>
</evidence>
<dbReference type="InterPro" id="IPR047057">
    <property type="entry name" value="MerR_fam"/>
</dbReference>
<sequence>MMKEPVGYYIKDVARITGLSEQVIRKWEDRYGIVRPVRKDNGYRVYGEEEIRRLLKMQALRNDGHPLKRAAELATTEEQTAGTAQQPESEAGRYVRKLIGQGEQCHEAELERLLRQAHSELGLAHFLDGVVIPFLKQVGGLWERGEWGEYQESVSSLIVRDLLVNIRRNVRPAPGAPLIIGACFPEERHEIPVHLILLKAMMRGYRTHLVGASPAPGATESLIRQLKPDAVLLSASTTAPFLRHPDVLGELDRFAGEHADIRFYAGGAGVRLAAAAGKPVHIRVTDDVEQVLRDLDNDYSNT</sequence>
<organism evidence="6 7">
    <name type="scientific">Bhargavaea ginsengi</name>
    <dbReference type="NCBI Taxonomy" id="426757"/>
    <lineage>
        <taxon>Bacteria</taxon>
        <taxon>Bacillati</taxon>
        <taxon>Bacillota</taxon>
        <taxon>Bacilli</taxon>
        <taxon>Bacillales</taxon>
        <taxon>Caryophanaceae</taxon>
        <taxon>Bhargavaea</taxon>
    </lineage>
</organism>
<keyword evidence="4" id="KW-0804">Transcription</keyword>
<dbReference type="SUPFAM" id="SSF52242">
    <property type="entry name" value="Cobalamin (vitamin B12)-binding domain"/>
    <property type="match status" value="1"/>
</dbReference>
<dbReference type="SUPFAM" id="SSF46955">
    <property type="entry name" value="Putative DNA-binding domain"/>
    <property type="match status" value="1"/>
</dbReference>
<dbReference type="Pfam" id="PF02607">
    <property type="entry name" value="B12-binding_2"/>
    <property type="match status" value="1"/>
</dbReference>
<dbReference type="Gene3D" id="1.10.1240.10">
    <property type="entry name" value="Methionine synthase domain"/>
    <property type="match status" value="1"/>
</dbReference>
<accession>A0A1H6Z4R2</accession>
<dbReference type="STRING" id="426757.SAMN04488127_1908"/>
<evidence type="ECO:0000259" key="5">
    <source>
        <dbReference type="PROSITE" id="PS50937"/>
    </source>
</evidence>
<keyword evidence="3 6" id="KW-0238">DNA-binding</keyword>
<evidence type="ECO:0000313" key="7">
    <source>
        <dbReference type="Proteomes" id="UP000199200"/>
    </source>
</evidence>
<evidence type="ECO:0000256" key="1">
    <source>
        <dbReference type="ARBA" id="ARBA00022491"/>
    </source>
</evidence>
<dbReference type="PROSITE" id="PS50937">
    <property type="entry name" value="HTH_MERR_2"/>
    <property type="match status" value="1"/>
</dbReference>
<dbReference type="Gene3D" id="1.10.1660.10">
    <property type="match status" value="1"/>
</dbReference>
<dbReference type="PANTHER" id="PTHR30204:SF69">
    <property type="entry name" value="MERR-FAMILY TRANSCRIPTIONAL REGULATOR"/>
    <property type="match status" value="1"/>
</dbReference>
<dbReference type="InterPro" id="IPR036724">
    <property type="entry name" value="Cobalamin-bd_sf"/>
</dbReference>
<gene>
    <name evidence="6" type="ORF">SAMN04488127_1908</name>
</gene>
<dbReference type="InterPro" id="IPR003759">
    <property type="entry name" value="Cbl-bd_cap"/>
</dbReference>
<dbReference type="InterPro" id="IPR000551">
    <property type="entry name" value="MerR-type_HTH_dom"/>
</dbReference>
<evidence type="ECO:0000256" key="3">
    <source>
        <dbReference type="ARBA" id="ARBA00023125"/>
    </source>
</evidence>
<dbReference type="InterPro" id="IPR009061">
    <property type="entry name" value="DNA-bd_dom_put_sf"/>
</dbReference>
<dbReference type="EMBL" id="FNZF01000003">
    <property type="protein sequence ID" value="SEJ46974.1"/>
    <property type="molecule type" value="Genomic_DNA"/>
</dbReference>